<evidence type="ECO:0000256" key="6">
    <source>
        <dbReference type="ARBA" id="ARBA00022801"/>
    </source>
</evidence>
<dbReference type="CDD" id="cd07475">
    <property type="entry name" value="Peptidases_S8_C5a_Peptidase"/>
    <property type="match status" value="1"/>
</dbReference>
<dbReference type="Proteomes" id="UP000294292">
    <property type="component" value="Chromosome"/>
</dbReference>
<dbReference type="InterPro" id="IPR023827">
    <property type="entry name" value="Peptidase_S8_Asp-AS"/>
</dbReference>
<keyword evidence="2" id="KW-0964">Secreted</keyword>
<feature type="domain" description="PA" evidence="13">
    <location>
        <begin position="461"/>
        <end position="533"/>
    </location>
</feature>
<dbReference type="SUPFAM" id="SSF52025">
    <property type="entry name" value="PA domain"/>
    <property type="match status" value="1"/>
</dbReference>
<dbReference type="Pfam" id="PF06280">
    <property type="entry name" value="fn3_5"/>
    <property type="match status" value="1"/>
</dbReference>
<dbReference type="Gene3D" id="3.40.50.200">
    <property type="entry name" value="Peptidase S8/S53 domain"/>
    <property type="match status" value="1"/>
</dbReference>
<dbReference type="Gene3D" id="3.40.50.12090">
    <property type="match status" value="2"/>
</dbReference>
<dbReference type="PROSITE" id="PS00137">
    <property type="entry name" value="SUBTILASE_HIS"/>
    <property type="match status" value="1"/>
</dbReference>
<dbReference type="PANTHER" id="PTHR43399:SF4">
    <property type="entry name" value="CELL WALL-ASSOCIATED PROTEASE"/>
    <property type="match status" value="1"/>
</dbReference>
<evidence type="ECO:0000256" key="7">
    <source>
        <dbReference type="ARBA" id="ARBA00022825"/>
    </source>
</evidence>
<dbReference type="InterPro" id="IPR022398">
    <property type="entry name" value="Peptidase_S8_His-AS"/>
</dbReference>
<keyword evidence="4 11" id="KW-0732">Signal</keyword>
<reference evidence="15 16" key="1">
    <citation type="submission" date="2019-03" db="EMBL/GenBank/DDBJ databases">
        <title>Complete genome sequence of Paenisporosarcina antarctica CGMCC 1.6503T.</title>
        <authorList>
            <person name="Rong J.-C."/>
            <person name="Chi N.-Y."/>
            <person name="Zhang Q.-F."/>
        </authorList>
    </citation>
    <scope>NUCLEOTIDE SEQUENCE [LARGE SCALE GENOMIC DNA]</scope>
    <source>
        <strain evidence="15 16">CGMCC 1.6503</strain>
    </source>
</reference>
<comment type="similarity">
    <text evidence="1 9 10">Belongs to the peptidase S8 family.</text>
</comment>
<dbReference type="Pfam" id="PF04122">
    <property type="entry name" value="CW_binding_2"/>
    <property type="match status" value="3"/>
</dbReference>
<keyword evidence="7 9" id="KW-0720">Serine protease</keyword>
<evidence type="ECO:0000256" key="4">
    <source>
        <dbReference type="ARBA" id="ARBA00022729"/>
    </source>
</evidence>
<keyword evidence="3 9" id="KW-0645">Protease</keyword>
<evidence type="ECO:0000259" key="13">
    <source>
        <dbReference type="Pfam" id="PF02225"/>
    </source>
</evidence>
<evidence type="ECO:0008006" key="17">
    <source>
        <dbReference type="Google" id="ProtNLM"/>
    </source>
</evidence>
<organism evidence="15 16">
    <name type="scientific">Paenisporosarcina antarctica</name>
    <dbReference type="NCBI Taxonomy" id="417367"/>
    <lineage>
        <taxon>Bacteria</taxon>
        <taxon>Bacillati</taxon>
        <taxon>Bacillota</taxon>
        <taxon>Bacilli</taxon>
        <taxon>Bacillales</taxon>
        <taxon>Caryophanaceae</taxon>
        <taxon>Paenisporosarcina</taxon>
    </lineage>
</organism>
<proteinExistence type="inferred from homology"/>
<feature type="active site" description="Charge relay system" evidence="8 9">
    <location>
        <position position="216"/>
    </location>
</feature>
<evidence type="ECO:0000256" key="5">
    <source>
        <dbReference type="ARBA" id="ARBA00022737"/>
    </source>
</evidence>
<dbReference type="Pfam" id="PF00082">
    <property type="entry name" value="Peptidase_S8"/>
    <property type="match status" value="1"/>
</dbReference>
<dbReference type="GO" id="GO:0004252">
    <property type="term" value="F:serine-type endopeptidase activity"/>
    <property type="evidence" value="ECO:0007669"/>
    <property type="project" value="UniProtKB-UniRule"/>
</dbReference>
<name>A0A4P6ZYI7_9BACL</name>
<evidence type="ECO:0000256" key="10">
    <source>
        <dbReference type="RuleBase" id="RU003355"/>
    </source>
</evidence>
<dbReference type="PRINTS" id="PR00723">
    <property type="entry name" value="SUBTILISIN"/>
</dbReference>
<dbReference type="KEGG" id="panc:E2636_11650"/>
<dbReference type="InterPro" id="IPR036852">
    <property type="entry name" value="Peptidase_S8/S53_dom_sf"/>
</dbReference>
<dbReference type="PANTHER" id="PTHR43399">
    <property type="entry name" value="SUBTILISIN-RELATED"/>
    <property type="match status" value="1"/>
</dbReference>
<dbReference type="EMBL" id="CP038015">
    <property type="protein sequence ID" value="QBP41760.1"/>
    <property type="molecule type" value="Genomic_DNA"/>
</dbReference>
<feature type="active site" description="Charge relay system" evidence="8 9">
    <location>
        <position position="602"/>
    </location>
</feature>
<accession>A0A4P6ZYI7</accession>
<dbReference type="InterPro" id="IPR013783">
    <property type="entry name" value="Ig-like_fold"/>
</dbReference>
<evidence type="ECO:0000256" key="3">
    <source>
        <dbReference type="ARBA" id="ARBA00022670"/>
    </source>
</evidence>
<dbReference type="InterPro" id="IPR015500">
    <property type="entry name" value="Peptidase_S8_subtilisin-rel"/>
</dbReference>
<dbReference type="InterPro" id="IPR046450">
    <property type="entry name" value="PA_dom_sf"/>
</dbReference>
<keyword evidence="16" id="KW-1185">Reference proteome</keyword>
<dbReference type="PROSITE" id="PS00138">
    <property type="entry name" value="SUBTILASE_SER"/>
    <property type="match status" value="1"/>
</dbReference>
<dbReference type="GO" id="GO:0006508">
    <property type="term" value="P:proteolysis"/>
    <property type="evidence" value="ECO:0007669"/>
    <property type="project" value="UniProtKB-KW"/>
</dbReference>
<evidence type="ECO:0000256" key="9">
    <source>
        <dbReference type="PROSITE-ProRule" id="PRU01240"/>
    </source>
</evidence>
<dbReference type="OrthoDB" id="9798386at2"/>
<evidence type="ECO:0000313" key="16">
    <source>
        <dbReference type="Proteomes" id="UP000294292"/>
    </source>
</evidence>
<sequence>MVNGSKVWKKYLSTFLATGLVLSNVSFVSAQTTTKAPSTNLEKDSKVLNVLSNEKAKLVKQLSEKKFENKKDLKANLKENDQVRVIVEVEGSSAVEVATEKGLLYKELSSTEKAKIDSSLKKAHKSLKDTISSRGIGFDAQFDYTTTFNGFSGQVRFADVKKIESLPNVKKVYLANEYEKPQVTPDMTKSHDFIQSYQTWADAKYKGEGMIVAVIDSGIDPDHKDFVLTNTTSGELTSAEVTASGLTGKFYTPKVPFAYNYYDQNDTIKDLGPDASMHGMHVAGTVGANGDTTNGGIKGVAPESQLLGMKVFSNDPNFPSTFSDIYLAAIDDAVKLGADVLNMSLGSTSSFYEENSAEDLAISKAVANGIVASVSAGNSGTIGYGYDNPYYQNPDYGLVGSPGLNKDTVQVAATGNLVYEFTHTLSGDGQSITGFGVDDWTTLGEVEVVSLKAFSGNQSALGAKSDYDGIDVKGKVVLVERGALTFVDKTINAAAAGAAGIVVYNSTSTVFYKDQGGWDIPFMKSTRAEGLALEEVLKDGGSVTLGVNQTDKKENPEVGRSTDFTSWGVTPDLEFKPELSAPGGNIYSTVNDDKYTVMSGTSMAAPHVAGGAALIQQYLKGDARFDSYTADQRTRLAKKLLMNTADITTGLDGSEVSPRRQGAGMMQLFAAVNTPVVVTDKTTGEAKVNVKDFQSKTFTMTVTAENLTDKAVEYDVDTSVLADRFEEYGEIVYNQLQSGDLKDVKVSAPETVTVPANGKVDVTVSIDLTDAKVPGLNNDGKDIFKAIEQDVFVEGFLKFNSKDVTNPDLVVPYIGFYGEWDRPEIVDDFEGDDKFYQDLFEFNNFSNMLNDKGNYFQDTIEVDGKEVYVMSPNNDGLMEDVLALPSLLRNAKEFETNVLDSTGANQLRSVNKEQDVRKNYYNGGTGSWYSYNESRIWDGKVKNETVVDGLYHYELKAKVDYENAEWQSTKLPVYVDTVAPTAEISYNAETNVANFKFTDEGVGTAFYALYINGVDVTGKTYLDASKTEVNLGDYGYEAKDVKSIDVVPVDHAYNLGYEGNVIGDDNLPIIFLGDATPSALGLYNTKNVLVKGTVEDEALATLTVEGKDVAFTYDAEKKVYNFETTVAFTTDGYKNIKIKAVDVNGNAFEIARPIYVDTTAPTVGHDAPSVVNNDVAKLDFNIFVKDNFNAAKVTVDGDVVFNREFIDETKFLTPTDEKVAVTVDLAKGVNSFNVVVEDAAGNKVTKEVKVDRSASELRAERISGSDRYETAVKVSQKGWESAETVVLARGDQYADALAGVPLAHLNGGPLLLSKTSSLPASTYDEIKRLGASKVVVLGGETAISKNVLEKLTQSGIVVERISGKDRYETAAKIASKFGKYDTAVIASGLNFPDALSVSSYAAEQGMPILLTRDKSLPAVTKDALVKAGVEKSYVIGGKLAVNDSVLNSVPNGHRISGSSRYATSVAISKFFADETKRVYVSTGVNFADALAGGVLAAKEGSGVYIVGKNVTPELGEHLQKLGVEYVDVLGGKLAVPDSVLAELDKYLGN</sequence>
<dbReference type="InterPro" id="IPR003137">
    <property type="entry name" value="PA_domain"/>
</dbReference>
<dbReference type="RefSeq" id="WP_134210336.1">
    <property type="nucleotide sequence ID" value="NZ_CP038015.1"/>
</dbReference>
<dbReference type="Pfam" id="PF02225">
    <property type="entry name" value="PA"/>
    <property type="match status" value="1"/>
</dbReference>
<evidence type="ECO:0000259" key="14">
    <source>
        <dbReference type="Pfam" id="PF06280"/>
    </source>
</evidence>
<dbReference type="PROSITE" id="PS00136">
    <property type="entry name" value="SUBTILASE_ASP"/>
    <property type="match status" value="1"/>
</dbReference>
<feature type="domain" description="C5a peptidase/Subtilisin-like protease SBT2-like Fn3-like" evidence="14">
    <location>
        <begin position="688"/>
        <end position="813"/>
    </location>
</feature>
<feature type="domain" description="Peptidase S8/S53" evidence="12">
    <location>
        <begin position="207"/>
        <end position="664"/>
    </location>
</feature>
<dbReference type="InterPro" id="IPR051048">
    <property type="entry name" value="Peptidase_S8/S53_subtilisin"/>
</dbReference>
<dbReference type="InterPro" id="IPR000209">
    <property type="entry name" value="Peptidase_S8/S53_dom"/>
</dbReference>
<dbReference type="Gene3D" id="2.60.40.1710">
    <property type="entry name" value="Subtilisin-like superfamily"/>
    <property type="match status" value="1"/>
</dbReference>
<keyword evidence="5" id="KW-0677">Repeat</keyword>
<dbReference type="SUPFAM" id="SSF52743">
    <property type="entry name" value="Subtilisin-like"/>
    <property type="match status" value="1"/>
</dbReference>
<gene>
    <name evidence="15" type="ORF">E2636_11650</name>
</gene>
<evidence type="ECO:0000313" key="15">
    <source>
        <dbReference type="EMBL" id="QBP41760.1"/>
    </source>
</evidence>
<dbReference type="Gene3D" id="3.50.30.30">
    <property type="match status" value="1"/>
</dbReference>
<keyword evidence="6 9" id="KW-0378">Hydrolase</keyword>
<evidence type="ECO:0000256" key="1">
    <source>
        <dbReference type="ARBA" id="ARBA00011073"/>
    </source>
</evidence>
<dbReference type="InterPro" id="IPR023828">
    <property type="entry name" value="Peptidase_S8_Ser-AS"/>
</dbReference>
<evidence type="ECO:0000256" key="8">
    <source>
        <dbReference type="PIRSR" id="PIRSR615500-1"/>
    </source>
</evidence>
<dbReference type="Gene3D" id="2.60.40.10">
    <property type="entry name" value="Immunoglobulins"/>
    <property type="match status" value="1"/>
</dbReference>
<dbReference type="InterPro" id="IPR034216">
    <property type="entry name" value="C5a_Peptidase"/>
</dbReference>
<dbReference type="GO" id="GO:0016020">
    <property type="term" value="C:membrane"/>
    <property type="evidence" value="ECO:0007669"/>
    <property type="project" value="InterPro"/>
</dbReference>
<evidence type="ECO:0000256" key="11">
    <source>
        <dbReference type="SAM" id="SignalP"/>
    </source>
</evidence>
<dbReference type="InterPro" id="IPR007253">
    <property type="entry name" value="Cell_wall-bd_2"/>
</dbReference>
<dbReference type="InterPro" id="IPR010435">
    <property type="entry name" value="C5a/SBT2-like_Fn3"/>
</dbReference>
<feature type="signal peptide" evidence="11">
    <location>
        <begin position="1"/>
        <end position="30"/>
    </location>
</feature>
<dbReference type="PROSITE" id="PS51892">
    <property type="entry name" value="SUBTILASE"/>
    <property type="match status" value="1"/>
</dbReference>
<evidence type="ECO:0000256" key="2">
    <source>
        <dbReference type="ARBA" id="ARBA00022525"/>
    </source>
</evidence>
<protein>
    <recommendedName>
        <fullName evidence="17">Lactocepin</fullName>
    </recommendedName>
</protein>
<feature type="chain" id="PRO_5020225790" description="Lactocepin" evidence="11">
    <location>
        <begin position="31"/>
        <end position="1549"/>
    </location>
</feature>
<evidence type="ECO:0000259" key="12">
    <source>
        <dbReference type="Pfam" id="PF00082"/>
    </source>
</evidence>
<feature type="active site" description="Charge relay system" evidence="8 9">
    <location>
        <position position="278"/>
    </location>
</feature>